<comment type="caution">
    <text evidence="1">The sequence shown here is derived from an EMBL/GenBank/DDBJ whole genome shotgun (WGS) entry which is preliminary data.</text>
</comment>
<evidence type="ECO:0000313" key="1">
    <source>
        <dbReference type="EMBL" id="KAA6337303.1"/>
    </source>
</evidence>
<reference evidence="1" key="1">
    <citation type="submission" date="2019-03" db="EMBL/GenBank/DDBJ databases">
        <title>Single cell metagenomics reveals metabolic interactions within the superorganism composed of flagellate Streblomastix strix and complex community of Bacteroidetes bacteria on its surface.</title>
        <authorList>
            <person name="Treitli S.C."/>
            <person name="Kolisko M."/>
            <person name="Husnik F."/>
            <person name="Keeling P."/>
            <person name="Hampl V."/>
        </authorList>
    </citation>
    <scope>NUCLEOTIDE SEQUENCE</scope>
    <source>
        <strain evidence="1">STM</strain>
    </source>
</reference>
<dbReference type="EMBL" id="SNRY01000711">
    <property type="protein sequence ID" value="KAA6337303.1"/>
    <property type="molecule type" value="Genomic_DNA"/>
</dbReference>
<organism evidence="1">
    <name type="scientific">termite gut metagenome</name>
    <dbReference type="NCBI Taxonomy" id="433724"/>
    <lineage>
        <taxon>unclassified sequences</taxon>
        <taxon>metagenomes</taxon>
        <taxon>organismal metagenomes</taxon>
    </lineage>
</organism>
<proteinExistence type="predicted"/>
<accession>A0A5J4RWI0</accession>
<protein>
    <submittedName>
        <fullName evidence="1">Uncharacterized protein</fullName>
    </submittedName>
</protein>
<name>A0A5J4RWI0_9ZZZZ</name>
<sequence length="53" mass="5763">MANDSFGIYQMKTMPMANRNINEVYGKFAGVKCKMTVIGKLKSTPSFPSKGGS</sequence>
<dbReference type="AlphaFoldDB" id="A0A5J4RWI0"/>
<gene>
    <name evidence="1" type="ORF">EZS27_014596</name>
</gene>